<dbReference type="PROSITE" id="PS50879">
    <property type="entry name" value="RNASE_H_1"/>
    <property type="match status" value="1"/>
</dbReference>
<dbReference type="SUPFAM" id="SSF55658">
    <property type="entry name" value="L9 N-domain-like"/>
    <property type="match status" value="1"/>
</dbReference>
<dbReference type="GO" id="GO:0003676">
    <property type="term" value="F:nucleic acid binding"/>
    <property type="evidence" value="ECO:0007669"/>
    <property type="project" value="InterPro"/>
</dbReference>
<dbReference type="Gene3D" id="3.40.970.10">
    <property type="entry name" value="Ribonuclease H1, N-terminal domain"/>
    <property type="match status" value="1"/>
</dbReference>
<dbReference type="EC" id="3.1.26.4" evidence="5"/>
<dbReference type="GO" id="GO:0004523">
    <property type="term" value="F:RNA-DNA hybrid ribonuclease activity"/>
    <property type="evidence" value="ECO:0007669"/>
    <property type="project" value="UniProtKB-EC"/>
</dbReference>
<feature type="domain" description="RNase H type-1" evidence="12">
    <location>
        <begin position="67"/>
        <end position="204"/>
    </location>
</feature>
<name>A0A410QFE6_9FIRM</name>
<dbReference type="Proteomes" id="UP000287969">
    <property type="component" value="Chromosome"/>
</dbReference>
<dbReference type="OrthoDB" id="9811552at2"/>
<comment type="function">
    <text evidence="3">Endonuclease that specifically degrades the RNA of RNA-DNA hybrids.</text>
</comment>
<keyword evidence="7" id="KW-0540">Nuclease</keyword>
<dbReference type="CDD" id="cd09277">
    <property type="entry name" value="RNase_HI_bacteria_like"/>
    <property type="match status" value="1"/>
</dbReference>
<dbReference type="KEGG" id="spoa:EQM13_15120"/>
<dbReference type="Pfam" id="PF01693">
    <property type="entry name" value="Cauli_VI"/>
    <property type="match status" value="1"/>
</dbReference>
<dbReference type="InterPro" id="IPR009027">
    <property type="entry name" value="Ribosomal_bL9/RNase_H1_N"/>
</dbReference>
<keyword evidence="13" id="KW-0548">Nucleotidyltransferase</keyword>
<accession>A0A410QFE6</accession>
<dbReference type="EMBL" id="CP035282">
    <property type="protein sequence ID" value="QAT62802.1"/>
    <property type="molecule type" value="Genomic_DNA"/>
</dbReference>
<keyword evidence="14" id="KW-1185">Reference proteome</keyword>
<evidence type="ECO:0000256" key="7">
    <source>
        <dbReference type="ARBA" id="ARBA00022722"/>
    </source>
</evidence>
<organism evidence="13 14">
    <name type="scientific">Acidilutibacter cellobiosedens</name>
    <dbReference type="NCBI Taxonomy" id="2507161"/>
    <lineage>
        <taxon>Bacteria</taxon>
        <taxon>Bacillati</taxon>
        <taxon>Bacillota</taxon>
        <taxon>Tissierellia</taxon>
        <taxon>Tissierellales</taxon>
        <taxon>Acidilutibacteraceae</taxon>
        <taxon>Acidilutibacter</taxon>
    </lineage>
</organism>
<dbReference type="FunFam" id="3.40.970.10:FF:000002">
    <property type="entry name" value="Ribonuclease H"/>
    <property type="match status" value="1"/>
</dbReference>
<evidence type="ECO:0000256" key="11">
    <source>
        <dbReference type="ARBA" id="ARBA00022842"/>
    </source>
</evidence>
<keyword evidence="8" id="KW-0479">Metal-binding</keyword>
<dbReference type="Gene3D" id="3.30.420.10">
    <property type="entry name" value="Ribonuclease H-like superfamily/Ribonuclease H"/>
    <property type="match status" value="1"/>
</dbReference>
<keyword evidence="13" id="KW-0695">RNA-directed DNA polymerase</keyword>
<evidence type="ECO:0000256" key="8">
    <source>
        <dbReference type="ARBA" id="ARBA00022723"/>
    </source>
</evidence>
<evidence type="ECO:0000256" key="6">
    <source>
        <dbReference type="ARBA" id="ARBA00017721"/>
    </source>
</evidence>
<dbReference type="InterPro" id="IPR037056">
    <property type="entry name" value="RNase_H1_N_sf"/>
</dbReference>
<proteinExistence type="inferred from homology"/>
<keyword evidence="10" id="KW-0378">Hydrolase</keyword>
<evidence type="ECO:0000256" key="1">
    <source>
        <dbReference type="ARBA" id="ARBA00000077"/>
    </source>
</evidence>
<dbReference type="GO" id="GO:0003964">
    <property type="term" value="F:RNA-directed DNA polymerase activity"/>
    <property type="evidence" value="ECO:0007669"/>
    <property type="project" value="UniProtKB-KW"/>
</dbReference>
<comment type="cofactor">
    <cofactor evidence="2">
        <name>Mg(2+)</name>
        <dbReference type="ChEBI" id="CHEBI:18420"/>
    </cofactor>
</comment>
<keyword evidence="9" id="KW-0255">Endonuclease</keyword>
<protein>
    <recommendedName>
        <fullName evidence="6">Ribonuclease H</fullName>
        <ecNumber evidence="5">3.1.26.4</ecNumber>
    </recommendedName>
</protein>
<evidence type="ECO:0000256" key="3">
    <source>
        <dbReference type="ARBA" id="ARBA00004065"/>
    </source>
</evidence>
<dbReference type="InterPro" id="IPR050092">
    <property type="entry name" value="RNase_H"/>
</dbReference>
<dbReference type="InterPro" id="IPR002156">
    <property type="entry name" value="RNaseH_domain"/>
</dbReference>
<dbReference type="GO" id="GO:0046872">
    <property type="term" value="F:metal ion binding"/>
    <property type="evidence" value="ECO:0007669"/>
    <property type="project" value="UniProtKB-KW"/>
</dbReference>
<evidence type="ECO:0000256" key="5">
    <source>
        <dbReference type="ARBA" id="ARBA00012180"/>
    </source>
</evidence>
<dbReference type="InterPro" id="IPR036397">
    <property type="entry name" value="RNaseH_sf"/>
</dbReference>
<comment type="similarity">
    <text evidence="4">Belongs to the RNase H family.</text>
</comment>
<sequence>MKKKYYAVKKGINIGIYNSWGKCEEQVKGYPQAEYKSFLTLKEAEDYLNGIENEGIVRRDKKVEDLEDGEMIAYVDGSFDKESGYYGYGAVLITKKGKEVYKGRDNKKEKSDMRNVAGEIDGSMTAMKIALERNIRTLYLYYDYAGIEKWCTEEWKRNKTETKEYNKYYNSIKDKLKVIFIKVRAHSGNKYNEEADGLAKSALKNND</sequence>
<dbReference type="RefSeq" id="WP_071140731.1">
    <property type="nucleotide sequence ID" value="NZ_CP035282.1"/>
</dbReference>
<dbReference type="AlphaFoldDB" id="A0A410QFE6"/>
<evidence type="ECO:0000313" key="14">
    <source>
        <dbReference type="Proteomes" id="UP000287969"/>
    </source>
</evidence>
<dbReference type="Pfam" id="PF00075">
    <property type="entry name" value="RNase_H"/>
    <property type="match status" value="1"/>
</dbReference>
<keyword evidence="13" id="KW-0808">Transferase</keyword>
<evidence type="ECO:0000256" key="10">
    <source>
        <dbReference type="ARBA" id="ARBA00022801"/>
    </source>
</evidence>
<dbReference type="PANTHER" id="PTHR10642">
    <property type="entry name" value="RIBONUCLEASE H1"/>
    <property type="match status" value="1"/>
</dbReference>
<reference evidence="14" key="1">
    <citation type="submission" date="2019-01" db="EMBL/GenBank/DDBJ databases">
        <title>Draft genomes of a novel of Sporanaerobacter strains.</title>
        <authorList>
            <person name="Ma S."/>
        </authorList>
    </citation>
    <scope>NUCLEOTIDE SEQUENCE [LARGE SCALE GENOMIC DNA]</scope>
    <source>
        <strain evidence="14">NJN-17</strain>
    </source>
</reference>
<keyword evidence="11" id="KW-0460">Magnesium</keyword>
<dbReference type="InterPro" id="IPR012337">
    <property type="entry name" value="RNaseH-like_sf"/>
</dbReference>
<dbReference type="SUPFAM" id="SSF53098">
    <property type="entry name" value="Ribonuclease H-like"/>
    <property type="match status" value="1"/>
</dbReference>
<dbReference type="InterPro" id="IPR011320">
    <property type="entry name" value="RNase_H1_N"/>
</dbReference>
<evidence type="ECO:0000256" key="9">
    <source>
        <dbReference type="ARBA" id="ARBA00022759"/>
    </source>
</evidence>
<dbReference type="GO" id="GO:0043137">
    <property type="term" value="P:DNA replication, removal of RNA primer"/>
    <property type="evidence" value="ECO:0007669"/>
    <property type="project" value="TreeGrafter"/>
</dbReference>
<evidence type="ECO:0000259" key="12">
    <source>
        <dbReference type="PROSITE" id="PS50879"/>
    </source>
</evidence>
<comment type="catalytic activity">
    <reaction evidence="1">
        <text>Endonucleolytic cleavage to 5'-phosphomonoester.</text>
        <dbReference type="EC" id="3.1.26.4"/>
    </reaction>
</comment>
<dbReference type="PANTHER" id="PTHR10642:SF26">
    <property type="entry name" value="RIBONUCLEASE H1"/>
    <property type="match status" value="1"/>
</dbReference>
<evidence type="ECO:0000313" key="13">
    <source>
        <dbReference type="EMBL" id="QAT62802.1"/>
    </source>
</evidence>
<evidence type="ECO:0000256" key="2">
    <source>
        <dbReference type="ARBA" id="ARBA00001946"/>
    </source>
</evidence>
<evidence type="ECO:0000256" key="4">
    <source>
        <dbReference type="ARBA" id="ARBA00005300"/>
    </source>
</evidence>
<gene>
    <name evidence="13" type="ORF">EQM13_15120</name>
</gene>